<dbReference type="Pfam" id="PF16357">
    <property type="entry name" value="PepSY_TM_like_2"/>
    <property type="match status" value="1"/>
</dbReference>
<dbReference type="PANTHER" id="PTHR40115:SF1">
    <property type="entry name" value="INNER MEMBRANE PROTEIN WITH PEPSY TM HELIX"/>
    <property type="match status" value="1"/>
</dbReference>
<comment type="caution">
    <text evidence="2">The sequence shown here is derived from an EMBL/GenBank/DDBJ whole genome shotgun (WGS) entry which is preliminary data.</text>
</comment>
<keyword evidence="1" id="KW-0812">Transmembrane</keyword>
<reference evidence="3" key="1">
    <citation type="journal article" date="2019" name="Int. J. Syst. Evol. Microbiol.">
        <title>The Global Catalogue of Microorganisms (GCM) 10K type strain sequencing project: providing services to taxonomists for standard genome sequencing and annotation.</title>
        <authorList>
            <consortium name="The Broad Institute Genomics Platform"/>
            <consortium name="The Broad Institute Genome Sequencing Center for Infectious Disease"/>
            <person name="Wu L."/>
            <person name="Ma J."/>
        </authorList>
    </citation>
    <scope>NUCLEOTIDE SEQUENCE [LARGE SCALE GENOMIC DNA]</scope>
    <source>
        <strain evidence="3">CCUG 48884</strain>
    </source>
</reference>
<organism evidence="2 3">
    <name type="scientific">Thauera mechernichensis</name>
    <dbReference type="NCBI Taxonomy" id="82788"/>
    <lineage>
        <taxon>Bacteria</taxon>
        <taxon>Pseudomonadati</taxon>
        <taxon>Pseudomonadota</taxon>
        <taxon>Betaproteobacteria</taxon>
        <taxon>Rhodocyclales</taxon>
        <taxon>Zoogloeaceae</taxon>
        <taxon>Thauera</taxon>
    </lineage>
</organism>
<dbReference type="EMBL" id="JBHTMC010000001">
    <property type="protein sequence ID" value="MFD1262075.1"/>
    <property type="molecule type" value="Genomic_DNA"/>
</dbReference>
<feature type="transmembrane region" description="Helical" evidence="1">
    <location>
        <begin position="199"/>
        <end position="219"/>
    </location>
</feature>
<protein>
    <submittedName>
        <fullName evidence="2">PepSY-associated TM helix domain-containing protein</fullName>
    </submittedName>
</protein>
<feature type="transmembrane region" description="Helical" evidence="1">
    <location>
        <begin position="170"/>
        <end position="193"/>
    </location>
</feature>
<dbReference type="InterPro" id="IPR032307">
    <property type="entry name" value="PepSY_TM-like_2"/>
</dbReference>
<dbReference type="PANTHER" id="PTHR40115">
    <property type="entry name" value="INNER MEMBRANE PROTEIN WITH PEPSY TM HELIX"/>
    <property type="match status" value="1"/>
</dbReference>
<proteinExistence type="predicted"/>
<feature type="transmembrane region" description="Helical" evidence="1">
    <location>
        <begin position="29"/>
        <end position="51"/>
    </location>
</feature>
<gene>
    <name evidence="2" type="ORF">ACFQ4M_00675</name>
</gene>
<keyword evidence="3" id="KW-1185">Reference proteome</keyword>
<keyword evidence="1" id="KW-0472">Membrane</keyword>
<dbReference type="RefSeq" id="WP_277830312.1">
    <property type="nucleotide sequence ID" value="NZ_JARQZE010000001.1"/>
</dbReference>
<name>A0ABW3W9Y2_9RHOO</name>
<evidence type="ECO:0000313" key="2">
    <source>
        <dbReference type="EMBL" id="MFD1262075.1"/>
    </source>
</evidence>
<sequence>MHDTTATAHPSRSSPAQRRAWWLRALHQWHWISSAVSLFGMLMFAITGITLNHAGAIESKPRIETRVEAMPTALVETLRLVAANPPSAGQSLPADAVAWVGHALDVRLPSGAAEWSEGEIYLALPRPGGDAWLRLDLEAGEAEYELTDRGWIAWLNDLHKGRNTGEAWRWFIDIFAVACVLFSLTGLLILQAHAANRPAVWPTVGFGVVLPVLLALLFIH</sequence>
<dbReference type="Proteomes" id="UP001597158">
    <property type="component" value="Unassembled WGS sequence"/>
</dbReference>
<accession>A0ABW3W9Y2</accession>
<evidence type="ECO:0000256" key="1">
    <source>
        <dbReference type="SAM" id="Phobius"/>
    </source>
</evidence>
<evidence type="ECO:0000313" key="3">
    <source>
        <dbReference type="Proteomes" id="UP001597158"/>
    </source>
</evidence>
<keyword evidence="1" id="KW-1133">Transmembrane helix</keyword>